<keyword evidence="4" id="KW-1185">Reference proteome</keyword>
<evidence type="ECO:0000313" key="4">
    <source>
        <dbReference type="Proteomes" id="UP001212841"/>
    </source>
</evidence>
<keyword evidence="2" id="KW-0812">Transmembrane</keyword>
<feature type="transmembrane region" description="Helical" evidence="2">
    <location>
        <begin position="67"/>
        <end position="90"/>
    </location>
</feature>
<dbReference type="EMBL" id="JADGJD010000024">
    <property type="protein sequence ID" value="KAJ3056687.1"/>
    <property type="molecule type" value="Genomic_DNA"/>
</dbReference>
<name>A0AAD5SR30_9FUNG</name>
<sequence>MSACIPRILQRAVHLPLSPRTIVPRLSRSVQTEPPVVVAAPPPPVQPVFVPSANVEPVVVHHKGPGFFRGGIIGFLLGITLAGGTAYVYLLDDYQQSSQSLLASVEDLQKSTNKLKDHTRKIEVLEKDQKSLVAKAATKEDLEQLRSELLKVIDDVNLSHLELKTQVWEVAQDVKGSK</sequence>
<dbReference type="PANTHER" id="PTHR37849:SF1">
    <property type="entry name" value="YALI0E11605P"/>
    <property type="match status" value="1"/>
</dbReference>
<dbReference type="PANTHER" id="PTHR37849">
    <property type="entry name" value="YALI0E11605P"/>
    <property type="match status" value="1"/>
</dbReference>
<accession>A0AAD5SR30</accession>
<organism evidence="3 4">
    <name type="scientific">Rhizophlyctis rosea</name>
    <dbReference type="NCBI Taxonomy" id="64517"/>
    <lineage>
        <taxon>Eukaryota</taxon>
        <taxon>Fungi</taxon>
        <taxon>Fungi incertae sedis</taxon>
        <taxon>Chytridiomycota</taxon>
        <taxon>Chytridiomycota incertae sedis</taxon>
        <taxon>Chytridiomycetes</taxon>
        <taxon>Rhizophlyctidales</taxon>
        <taxon>Rhizophlyctidaceae</taxon>
        <taxon>Rhizophlyctis</taxon>
    </lineage>
</organism>
<keyword evidence="2" id="KW-0472">Membrane</keyword>
<comment type="caution">
    <text evidence="3">The sequence shown here is derived from an EMBL/GenBank/DDBJ whole genome shotgun (WGS) entry which is preliminary data.</text>
</comment>
<evidence type="ECO:0000313" key="3">
    <source>
        <dbReference type="EMBL" id="KAJ3056687.1"/>
    </source>
</evidence>
<dbReference type="Proteomes" id="UP001212841">
    <property type="component" value="Unassembled WGS sequence"/>
</dbReference>
<gene>
    <name evidence="3" type="ORF">HK097_005088</name>
</gene>
<reference evidence="3" key="1">
    <citation type="submission" date="2020-05" db="EMBL/GenBank/DDBJ databases">
        <title>Phylogenomic resolution of chytrid fungi.</title>
        <authorList>
            <person name="Stajich J.E."/>
            <person name="Amses K."/>
            <person name="Simmons R."/>
            <person name="Seto K."/>
            <person name="Myers J."/>
            <person name="Bonds A."/>
            <person name="Quandt C.A."/>
            <person name="Barry K."/>
            <person name="Liu P."/>
            <person name="Grigoriev I."/>
            <person name="Longcore J.E."/>
            <person name="James T.Y."/>
        </authorList>
    </citation>
    <scope>NUCLEOTIDE SEQUENCE</scope>
    <source>
        <strain evidence="3">JEL0318</strain>
    </source>
</reference>
<evidence type="ECO:0000256" key="1">
    <source>
        <dbReference type="SAM" id="Coils"/>
    </source>
</evidence>
<proteinExistence type="predicted"/>
<feature type="coiled-coil region" evidence="1">
    <location>
        <begin position="91"/>
        <end position="155"/>
    </location>
</feature>
<protein>
    <submittedName>
        <fullName evidence="3">Uncharacterized protein</fullName>
    </submittedName>
</protein>
<keyword evidence="2" id="KW-1133">Transmembrane helix</keyword>
<keyword evidence="1" id="KW-0175">Coiled coil</keyword>
<evidence type="ECO:0000256" key="2">
    <source>
        <dbReference type="SAM" id="Phobius"/>
    </source>
</evidence>
<dbReference type="AlphaFoldDB" id="A0AAD5SR30"/>